<keyword evidence="4" id="KW-0966">Cell projection</keyword>
<evidence type="ECO:0000256" key="6">
    <source>
        <dbReference type="ARBA" id="ARBA00029555"/>
    </source>
</evidence>
<evidence type="ECO:0000256" key="2">
    <source>
        <dbReference type="ARBA" id="ARBA00022490"/>
    </source>
</evidence>
<dbReference type="OrthoDB" id="567787at2759"/>
<sequence length="397" mass="46162">MDISSTGSSKKTPEKYNLSGIDLNTFYHRPVDTFAKAGDILETEETLVVVDNLNVPNLEKFACKATQTDYRESEAQTDPWDPPIKVSKVHKEPEVLSFTNFSFGKGLPACKLELNYILETRKNRDSKEALGPINTDESLIRKKQVINDQVRSDWNYRISVLNEKQLEKLSAMQYALADEIEKYSNKKEKFLTNIWKQKKNEMNKQNSKLQEKLQKDLHMMESQYLGVKHDDTKTDSPLKKGFKNKMIKLQYSKGTEYMLSDYYLKNPTGLLSVKNWLETKTDGLKTEIPLSRIFKRTQREKEAEKAYLSILDQKRSKLPPQTYREDYEKEETPAPSVKAEDVIEFFDFHEKKIDLVTVWQKALRGLAQQKQMLELIERHKEGLSKLLTPLYPEIANS</sequence>
<keyword evidence="9" id="KW-1185">Reference proteome</keyword>
<comment type="similarity">
    <text evidence="5">Belongs to the CFAP91 family.</text>
</comment>
<protein>
    <recommendedName>
        <fullName evidence="6">Cilia- and flagella-associated protein 91</fullName>
    </recommendedName>
</protein>
<dbReference type="PANTHER" id="PTHR22455:SF10">
    <property type="entry name" value="CILIA- AND FLAGELLA-ASSOCIATED PROTEIN 91"/>
    <property type="match status" value="1"/>
</dbReference>
<reference evidence="8" key="1">
    <citation type="submission" date="2020-08" db="EMBL/GenBank/DDBJ databases">
        <title>Multicomponent nature underlies the extraordinary mechanical properties of spider dragline silk.</title>
        <authorList>
            <person name="Kono N."/>
            <person name="Nakamura H."/>
            <person name="Mori M."/>
            <person name="Yoshida Y."/>
            <person name="Ohtoshi R."/>
            <person name="Malay A.D."/>
            <person name="Moran D.A.P."/>
            <person name="Tomita M."/>
            <person name="Numata K."/>
            <person name="Arakawa K."/>
        </authorList>
    </citation>
    <scope>NUCLEOTIDE SEQUENCE</scope>
</reference>
<evidence type="ECO:0000313" key="9">
    <source>
        <dbReference type="Proteomes" id="UP000886998"/>
    </source>
</evidence>
<gene>
    <name evidence="8" type="ORF">TNIN_413261</name>
</gene>
<accession>A0A8X6YJJ0</accession>
<evidence type="ECO:0000256" key="5">
    <source>
        <dbReference type="ARBA" id="ARBA00029468"/>
    </source>
</evidence>
<dbReference type="AlphaFoldDB" id="A0A8X6YJJ0"/>
<evidence type="ECO:0000259" key="7">
    <source>
        <dbReference type="Pfam" id="PF14738"/>
    </source>
</evidence>
<dbReference type="GO" id="GO:0005930">
    <property type="term" value="C:axoneme"/>
    <property type="evidence" value="ECO:0007669"/>
    <property type="project" value="UniProtKB-SubCell"/>
</dbReference>
<comment type="caution">
    <text evidence="8">The sequence shown here is derived from an EMBL/GenBank/DDBJ whole genome shotgun (WGS) entry which is preliminary data.</text>
</comment>
<keyword evidence="3" id="KW-0206">Cytoskeleton</keyword>
<dbReference type="InterPro" id="IPR026720">
    <property type="entry name" value="CFAP91"/>
</dbReference>
<evidence type="ECO:0000256" key="1">
    <source>
        <dbReference type="ARBA" id="ARBA00004430"/>
    </source>
</evidence>
<dbReference type="Proteomes" id="UP000886998">
    <property type="component" value="Unassembled WGS sequence"/>
</dbReference>
<name>A0A8X6YJJ0_9ARAC</name>
<feature type="domain" description="CFAP91" evidence="7">
    <location>
        <begin position="66"/>
        <end position="217"/>
    </location>
</feature>
<dbReference type="EMBL" id="BMAV01019023">
    <property type="protein sequence ID" value="GFY71687.1"/>
    <property type="molecule type" value="Genomic_DNA"/>
</dbReference>
<evidence type="ECO:0000256" key="3">
    <source>
        <dbReference type="ARBA" id="ARBA00023212"/>
    </source>
</evidence>
<keyword evidence="2" id="KW-0963">Cytoplasm</keyword>
<evidence type="ECO:0000313" key="8">
    <source>
        <dbReference type="EMBL" id="GFY71687.1"/>
    </source>
</evidence>
<dbReference type="PANTHER" id="PTHR22455">
    <property type="entry name" value="CILIA- AND FLAGELLA-ASSOCIATED PROTEIN 91"/>
    <property type="match status" value="1"/>
</dbReference>
<evidence type="ECO:0000256" key="4">
    <source>
        <dbReference type="ARBA" id="ARBA00023273"/>
    </source>
</evidence>
<organism evidence="8 9">
    <name type="scientific">Trichonephila inaurata madagascariensis</name>
    <dbReference type="NCBI Taxonomy" id="2747483"/>
    <lineage>
        <taxon>Eukaryota</taxon>
        <taxon>Metazoa</taxon>
        <taxon>Ecdysozoa</taxon>
        <taxon>Arthropoda</taxon>
        <taxon>Chelicerata</taxon>
        <taxon>Arachnida</taxon>
        <taxon>Araneae</taxon>
        <taxon>Araneomorphae</taxon>
        <taxon>Entelegynae</taxon>
        <taxon>Araneoidea</taxon>
        <taxon>Nephilidae</taxon>
        <taxon>Trichonephila</taxon>
        <taxon>Trichonephila inaurata</taxon>
    </lineage>
</organism>
<comment type="subcellular location">
    <subcellularLocation>
        <location evidence="1">Cytoplasm</location>
        <location evidence="1">Cytoskeleton</location>
        <location evidence="1">Cilium axoneme</location>
    </subcellularLocation>
</comment>
<dbReference type="Pfam" id="PF14738">
    <property type="entry name" value="CFAP91"/>
    <property type="match status" value="1"/>
</dbReference>
<proteinExistence type="inferred from homology"/>
<dbReference type="InterPro" id="IPR032840">
    <property type="entry name" value="CFAP91_dom"/>
</dbReference>